<dbReference type="Proteomes" id="UP001054945">
    <property type="component" value="Unassembled WGS sequence"/>
</dbReference>
<sequence length="92" mass="11079">MSRQEETEDARTLPNAIHVFQSLALCEGKEVWIILMPGTRSQRQRLWQWHGIRRHLHSDQEVYLFRMQTLKEFLLPVYLFHLSCRVAVELLF</sequence>
<reference evidence="1 2" key="1">
    <citation type="submission" date="2021-06" db="EMBL/GenBank/DDBJ databases">
        <title>Caerostris extrusa draft genome.</title>
        <authorList>
            <person name="Kono N."/>
            <person name="Arakawa K."/>
        </authorList>
    </citation>
    <scope>NUCLEOTIDE SEQUENCE [LARGE SCALE GENOMIC DNA]</scope>
</reference>
<dbReference type="EMBL" id="BPLR01015897">
    <property type="protein sequence ID" value="GIY79508.1"/>
    <property type="molecule type" value="Genomic_DNA"/>
</dbReference>
<organism evidence="1 2">
    <name type="scientific">Caerostris extrusa</name>
    <name type="common">Bark spider</name>
    <name type="synonym">Caerostris bankana</name>
    <dbReference type="NCBI Taxonomy" id="172846"/>
    <lineage>
        <taxon>Eukaryota</taxon>
        <taxon>Metazoa</taxon>
        <taxon>Ecdysozoa</taxon>
        <taxon>Arthropoda</taxon>
        <taxon>Chelicerata</taxon>
        <taxon>Arachnida</taxon>
        <taxon>Araneae</taxon>
        <taxon>Araneomorphae</taxon>
        <taxon>Entelegynae</taxon>
        <taxon>Araneoidea</taxon>
        <taxon>Araneidae</taxon>
        <taxon>Caerostris</taxon>
    </lineage>
</organism>
<accession>A0AAV4WAZ9</accession>
<gene>
    <name evidence="1" type="ORF">CEXT_481451</name>
</gene>
<keyword evidence="2" id="KW-1185">Reference proteome</keyword>
<evidence type="ECO:0000313" key="2">
    <source>
        <dbReference type="Proteomes" id="UP001054945"/>
    </source>
</evidence>
<evidence type="ECO:0000313" key="1">
    <source>
        <dbReference type="EMBL" id="GIY79508.1"/>
    </source>
</evidence>
<comment type="caution">
    <text evidence="1">The sequence shown here is derived from an EMBL/GenBank/DDBJ whole genome shotgun (WGS) entry which is preliminary data.</text>
</comment>
<dbReference type="AlphaFoldDB" id="A0AAV4WAZ9"/>
<name>A0AAV4WAZ9_CAEEX</name>
<protein>
    <submittedName>
        <fullName evidence="1">Uncharacterized protein</fullName>
    </submittedName>
</protein>
<proteinExistence type="predicted"/>